<protein>
    <submittedName>
        <fullName evidence="4">RNA-binding protein</fullName>
    </submittedName>
</protein>
<feature type="domain" description="RRM" evidence="3">
    <location>
        <begin position="1"/>
        <end position="79"/>
    </location>
</feature>
<dbReference type="InterPro" id="IPR052462">
    <property type="entry name" value="SLIRP/GR-RBP-like"/>
</dbReference>
<name>A0A941FA29_9BACT</name>
<dbReference type="RefSeq" id="WP_212192899.1">
    <property type="nucleotide sequence ID" value="NZ_JAGTAR010000042.1"/>
</dbReference>
<dbReference type="PANTHER" id="PTHR48027">
    <property type="entry name" value="HETEROGENEOUS NUCLEAR RIBONUCLEOPROTEIN 87F-RELATED"/>
    <property type="match status" value="1"/>
</dbReference>
<dbReference type="InterPro" id="IPR000504">
    <property type="entry name" value="RRM_dom"/>
</dbReference>
<reference evidence="4" key="1">
    <citation type="journal article" date="2018" name="Int. J. Syst. Evol. Microbiol.">
        <title>Carboxylicivirga sediminis sp. nov., isolated from coastal sediment.</title>
        <authorList>
            <person name="Wang F.Q."/>
            <person name="Ren L.H."/>
            <person name="Zou R.J."/>
            <person name="Sun Y.Z."/>
            <person name="Liu X.J."/>
            <person name="Jiang F."/>
            <person name="Liu L.J."/>
        </authorList>
    </citation>
    <scope>NUCLEOTIDE SEQUENCE</scope>
    <source>
        <strain evidence="4">JR1</strain>
    </source>
</reference>
<dbReference type="EMBL" id="JAGTAR010000042">
    <property type="protein sequence ID" value="MBR8537874.1"/>
    <property type="molecule type" value="Genomic_DNA"/>
</dbReference>
<keyword evidence="5" id="KW-1185">Reference proteome</keyword>
<dbReference type="InterPro" id="IPR035979">
    <property type="entry name" value="RBD_domain_sf"/>
</dbReference>
<dbReference type="Proteomes" id="UP000679220">
    <property type="component" value="Unassembled WGS sequence"/>
</dbReference>
<dbReference type="AlphaFoldDB" id="A0A941FA29"/>
<gene>
    <name evidence="4" type="ORF">KDU71_20045</name>
</gene>
<comment type="caution">
    <text evidence="4">The sequence shown here is derived from an EMBL/GenBank/DDBJ whole genome shotgun (WGS) entry which is preliminary data.</text>
</comment>
<evidence type="ECO:0000256" key="1">
    <source>
        <dbReference type="ARBA" id="ARBA00022884"/>
    </source>
</evidence>
<dbReference type="InterPro" id="IPR012677">
    <property type="entry name" value="Nucleotide-bd_a/b_plait_sf"/>
</dbReference>
<sequence length="97" mass="10961">MNIFIAGLTDNVWDEDLKDLFEEYGEVTSAKVIKDRETRKSRGFGFVEMPDDAAAKKAIHELDRAEYDGKIINIKEARPKEGGRQGGGNRGGNKRRY</sequence>
<dbReference type="Gene3D" id="3.30.70.330">
    <property type="match status" value="1"/>
</dbReference>
<reference evidence="4" key="2">
    <citation type="submission" date="2021-04" db="EMBL/GenBank/DDBJ databases">
        <authorList>
            <person name="Zhang T."/>
            <person name="Zhang Y."/>
            <person name="Lu D."/>
            <person name="Zuo D."/>
            <person name="Du Z."/>
        </authorList>
    </citation>
    <scope>NUCLEOTIDE SEQUENCE</scope>
    <source>
        <strain evidence="4">JR1</strain>
    </source>
</reference>
<evidence type="ECO:0000256" key="2">
    <source>
        <dbReference type="SAM" id="MobiDB-lite"/>
    </source>
</evidence>
<keyword evidence="1" id="KW-0694">RNA-binding</keyword>
<dbReference type="PROSITE" id="PS50102">
    <property type="entry name" value="RRM"/>
    <property type="match status" value="1"/>
</dbReference>
<feature type="region of interest" description="Disordered" evidence="2">
    <location>
        <begin position="75"/>
        <end position="97"/>
    </location>
</feature>
<evidence type="ECO:0000313" key="5">
    <source>
        <dbReference type="Proteomes" id="UP000679220"/>
    </source>
</evidence>
<proteinExistence type="predicted"/>
<dbReference type="Pfam" id="PF00076">
    <property type="entry name" value="RRM_1"/>
    <property type="match status" value="1"/>
</dbReference>
<dbReference type="GO" id="GO:0003723">
    <property type="term" value="F:RNA binding"/>
    <property type="evidence" value="ECO:0007669"/>
    <property type="project" value="UniProtKB-KW"/>
</dbReference>
<organism evidence="4 5">
    <name type="scientific">Carboxylicivirga sediminis</name>
    <dbReference type="NCBI Taxonomy" id="2006564"/>
    <lineage>
        <taxon>Bacteria</taxon>
        <taxon>Pseudomonadati</taxon>
        <taxon>Bacteroidota</taxon>
        <taxon>Bacteroidia</taxon>
        <taxon>Marinilabiliales</taxon>
        <taxon>Marinilabiliaceae</taxon>
        <taxon>Carboxylicivirga</taxon>
    </lineage>
</organism>
<dbReference type="SMART" id="SM00360">
    <property type="entry name" value="RRM"/>
    <property type="match status" value="1"/>
</dbReference>
<evidence type="ECO:0000313" key="4">
    <source>
        <dbReference type="EMBL" id="MBR8537874.1"/>
    </source>
</evidence>
<evidence type="ECO:0000259" key="3">
    <source>
        <dbReference type="PROSITE" id="PS50102"/>
    </source>
</evidence>
<dbReference type="SUPFAM" id="SSF54928">
    <property type="entry name" value="RNA-binding domain, RBD"/>
    <property type="match status" value="1"/>
</dbReference>
<accession>A0A941FA29</accession>